<accession>A0A4Y2ET09</accession>
<reference evidence="4 5" key="1">
    <citation type="journal article" date="2019" name="Sci. Rep.">
        <title>Orb-weaving spider Araneus ventricosus genome elucidates the spidroin gene catalogue.</title>
        <authorList>
            <person name="Kono N."/>
            <person name="Nakamura H."/>
            <person name="Ohtoshi R."/>
            <person name="Moran D.A.P."/>
            <person name="Shinohara A."/>
            <person name="Yoshida Y."/>
            <person name="Fujiwara M."/>
            <person name="Mori M."/>
            <person name="Tomita M."/>
            <person name="Arakawa K."/>
        </authorList>
    </citation>
    <scope>NUCLEOTIDE SEQUENCE [LARGE SCALE GENOMIC DNA]</scope>
</reference>
<keyword evidence="5" id="KW-1185">Reference proteome</keyword>
<comment type="caution">
    <text evidence="4">The sequence shown here is derived from an EMBL/GenBank/DDBJ whole genome shotgun (WGS) entry which is preliminary data.</text>
</comment>
<organism evidence="4 5">
    <name type="scientific">Araneus ventricosus</name>
    <name type="common">Orbweaver spider</name>
    <name type="synonym">Epeira ventricosa</name>
    <dbReference type="NCBI Taxonomy" id="182803"/>
    <lineage>
        <taxon>Eukaryota</taxon>
        <taxon>Metazoa</taxon>
        <taxon>Ecdysozoa</taxon>
        <taxon>Arthropoda</taxon>
        <taxon>Chelicerata</taxon>
        <taxon>Arachnida</taxon>
        <taxon>Araneae</taxon>
        <taxon>Araneomorphae</taxon>
        <taxon>Entelegynae</taxon>
        <taxon>Araneoidea</taxon>
        <taxon>Araneidae</taxon>
        <taxon>Araneus</taxon>
    </lineage>
</organism>
<dbReference type="EMBL" id="BGPR01171105">
    <property type="protein sequence ID" value="GBM31108.1"/>
    <property type="molecule type" value="Genomic_DNA"/>
</dbReference>
<protein>
    <submittedName>
        <fullName evidence="4">Uncharacterized protein</fullName>
    </submittedName>
</protein>
<evidence type="ECO:0000313" key="5">
    <source>
        <dbReference type="Proteomes" id="UP000499080"/>
    </source>
</evidence>
<gene>
    <name evidence="1" type="ORF">AVEN_102283_1</name>
    <name evidence="4" type="ORF">AVEN_160051_1</name>
    <name evidence="2" type="ORF">AVEN_20627_1</name>
    <name evidence="3" type="ORF">AVEN_236179_1</name>
</gene>
<dbReference type="EMBL" id="BGPR01228800">
    <property type="protein sequence ID" value="GBL67436.1"/>
    <property type="molecule type" value="Genomic_DNA"/>
</dbReference>
<evidence type="ECO:0000313" key="3">
    <source>
        <dbReference type="EMBL" id="GBM31108.1"/>
    </source>
</evidence>
<proteinExistence type="predicted"/>
<dbReference type="EMBL" id="BGPR01171120">
    <property type="protein sequence ID" value="GBM31166.1"/>
    <property type="molecule type" value="Genomic_DNA"/>
</dbReference>
<evidence type="ECO:0000313" key="2">
    <source>
        <dbReference type="EMBL" id="GBL67436.1"/>
    </source>
</evidence>
<dbReference type="Proteomes" id="UP000499080">
    <property type="component" value="Unassembled WGS sequence"/>
</dbReference>
<evidence type="ECO:0000313" key="4">
    <source>
        <dbReference type="EMBL" id="GBM31166.1"/>
    </source>
</evidence>
<dbReference type="AlphaFoldDB" id="A0A4Y2ET09"/>
<evidence type="ECO:0000313" key="1">
    <source>
        <dbReference type="EMBL" id="GBL67382.1"/>
    </source>
</evidence>
<name>A0A4Y2ET09_ARAVE</name>
<sequence>MGMSQAGYNNDKIYLCSFVSNGLYGAVLQAQSLPPPFAPICLTSFETVVWKLELNYFSSPDGYMRALGQNSGRTLELGHSGTWELNLSSSFLGMLWEK</sequence>
<dbReference type="EMBL" id="BGPR01228786">
    <property type="protein sequence ID" value="GBL67382.1"/>
    <property type="molecule type" value="Genomic_DNA"/>
</dbReference>